<feature type="compositionally biased region" description="Pro residues" evidence="1">
    <location>
        <begin position="13"/>
        <end position="22"/>
    </location>
</feature>
<evidence type="ECO:0000313" key="4">
    <source>
        <dbReference type="Proteomes" id="UP000613768"/>
    </source>
</evidence>
<feature type="transmembrane region" description="Helical" evidence="2">
    <location>
        <begin position="30"/>
        <end position="49"/>
    </location>
</feature>
<evidence type="ECO:0008006" key="5">
    <source>
        <dbReference type="Google" id="ProtNLM"/>
    </source>
</evidence>
<name>A0AAW3ZDU8_9GAMM</name>
<evidence type="ECO:0000313" key="3">
    <source>
        <dbReference type="EMBL" id="MBD8524445.1"/>
    </source>
</evidence>
<feature type="region of interest" description="Disordered" evidence="1">
    <location>
        <begin position="1"/>
        <end position="22"/>
    </location>
</feature>
<gene>
    <name evidence="3" type="ORF">IFO71_01705</name>
</gene>
<reference evidence="3 4" key="1">
    <citation type="submission" date="2020-09" db="EMBL/GenBank/DDBJ databases">
        <title>Pseudoxanthomonas sp. CAU 1598 isolated from sand of Yaerae Beach.</title>
        <authorList>
            <person name="Kim W."/>
        </authorList>
    </citation>
    <scope>NUCLEOTIDE SEQUENCE [LARGE SCALE GENOMIC DNA]</scope>
    <source>
        <strain evidence="3 4">CAU 1598</strain>
    </source>
</reference>
<organism evidence="3 4">
    <name type="scientific">Pseudomarimonas arenosa</name>
    <dbReference type="NCBI Taxonomy" id="2774145"/>
    <lineage>
        <taxon>Bacteria</taxon>
        <taxon>Pseudomonadati</taxon>
        <taxon>Pseudomonadota</taxon>
        <taxon>Gammaproteobacteria</taxon>
        <taxon>Lysobacterales</taxon>
        <taxon>Lysobacteraceae</taxon>
        <taxon>Pseudomarimonas</taxon>
    </lineage>
</organism>
<protein>
    <recommendedName>
        <fullName evidence="5">Pilin</fullName>
    </recommendedName>
</protein>
<dbReference type="RefSeq" id="WP_192027788.1">
    <property type="nucleotide sequence ID" value="NZ_JACYTR010000002.1"/>
</dbReference>
<keyword evidence="4" id="KW-1185">Reference proteome</keyword>
<keyword evidence="2" id="KW-0472">Membrane</keyword>
<keyword evidence="2" id="KW-1133">Transmembrane helix</keyword>
<comment type="caution">
    <text evidence="3">The sequence shown here is derived from an EMBL/GenBank/DDBJ whole genome shotgun (WGS) entry which is preliminary data.</text>
</comment>
<sequence length="169" mass="18215">MPWHGDRLDSSTPAPPPERPVPAPPVSDPWLMWKIAGGILIALFVWRAFEAYQQRVAMEMFLREMQEITKPGADPLGLQAAAARQRQAEAARQAAHSRAVAASRAAAPASTTPGIRALPAGYRCLQGTLLYQAEDGALKNITAQTNHWHCPGGGVQNCWQVTPAAVGCR</sequence>
<dbReference type="EMBL" id="JACYTR010000002">
    <property type="protein sequence ID" value="MBD8524445.1"/>
    <property type="molecule type" value="Genomic_DNA"/>
</dbReference>
<evidence type="ECO:0000256" key="1">
    <source>
        <dbReference type="SAM" id="MobiDB-lite"/>
    </source>
</evidence>
<evidence type="ECO:0000256" key="2">
    <source>
        <dbReference type="SAM" id="Phobius"/>
    </source>
</evidence>
<keyword evidence="2" id="KW-0812">Transmembrane</keyword>
<dbReference type="AlphaFoldDB" id="A0AAW3ZDU8"/>
<dbReference type="Proteomes" id="UP000613768">
    <property type="component" value="Unassembled WGS sequence"/>
</dbReference>
<accession>A0AAW3ZDU8</accession>
<proteinExistence type="predicted"/>